<reference evidence="3" key="1">
    <citation type="submission" date="2022-08" db="EMBL/GenBank/DDBJ databases">
        <title>Novel sulfate-reducing endosymbionts in the free-living metamonad Anaeramoeba.</title>
        <authorList>
            <person name="Jerlstrom-Hultqvist J."/>
            <person name="Cepicka I."/>
            <person name="Gallot-Lavallee L."/>
            <person name="Salas-Leiva D."/>
            <person name="Curtis B.A."/>
            <person name="Zahonova K."/>
            <person name="Pipaliya S."/>
            <person name="Dacks J."/>
            <person name="Roger A.J."/>
        </authorList>
    </citation>
    <scope>NUCLEOTIDE SEQUENCE</scope>
    <source>
        <strain evidence="3">Schooner1</strain>
    </source>
</reference>
<feature type="domain" description="Prp19 coiled-coil region" evidence="2">
    <location>
        <begin position="3"/>
        <end position="37"/>
    </location>
</feature>
<keyword evidence="1" id="KW-0833">Ubl conjugation pathway</keyword>
<comment type="subunit">
    <text evidence="1">Homotetramer.</text>
</comment>
<keyword evidence="1" id="KW-0227">DNA damage</keyword>
<evidence type="ECO:0000256" key="1">
    <source>
        <dbReference type="RuleBase" id="RU367101"/>
    </source>
</evidence>
<dbReference type="InterPro" id="IPR013915">
    <property type="entry name" value="Prp19_cc"/>
</dbReference>
<keyword evidence="1" id="KW-0507">mRNA processing</keyword>
<keyword evidence="4" id="KW-1185">Reference proteome</keyword>
<comment type="pathway">
    <text evidence="1">Protein modification; protein ubiquitination.</text>
</comment>
<proteinExistence type="inferred from homology"/>
<keyword evidence="1" id="KW-0508">mRNA splicing</keyword>
<accession>A0ABQ8YN37</accession>
<dbReference type="PANTHER" id="PTHR43995">
    <property type="entry name" value="PRE-MRNA-PROCESSING FACTOR 19"/>
    <property type="match status" value="1"/>
</dbReference>
<gene>
    <name evidence="3" type="ORF">M0813_19784</name>
</gene>
<comment type="function">
    <text evidence="1">Ubiquitin-protein ligase which is mainly involved pre-mRNA splicing and DNA repair. Required for pre-mRNA splicing as component of the spliceosome.</text>
</comment>
<organism evidence="3 4">
    <name type="scientific">Anaeramoeba flamelloides</name>
    <dbReference type="NCBI Taxonomy" id="1746091"/>
    <lineage>
        <taxon>Eukaryota</taxon>
        <taxon>Metamonada</taxon>
        <taxon>Anaeramoebidae</taxon>
        <taxon>Anaeramoeba</taxon>
    </lineage>
</organism>
<keyword evidence="1" id="KW-0539">Nucleus</keyword>
<dbReference type="InterPro" id="IPR038959">
    <property type="entry name" value="Prp19"/>
</dbReference>
<keyword evidence="1" id="KW-0234">DNA repair</keyword>
<evidence type="ECO:0000313" key="4">
    <source>
        <dbReference type="Proteomes" id="UP001150062"/>
    </source>
</evidence>
<dbReference type="EMBL" id="JAOAOG010000140">
    <property type="protein sequence ID" value="KAJ6246024.1"/>
    <property type="molecule type" value="Genomic_DNA"/>
</dbReference>
<comment type="subcellular location">
    <subcellularLocation>
        <location evidence="1">Nucleus</location>
    </subcellularLocation>
</comment>
<evidence type="ECO:0000259" key="2">
    <source>
        <dbReference type="Pfam" id="PF08606"/>
    </source>
</evidence>
<evidence type="ECO:0000313" key="3">
    <source>
        <dbReference type="EMBL" id="KAJ6246024.1"/>
    </source>
</evidence>
<dbReference type="Proteomes" id="UP001150062">
    <property type="component" value="Unassembled WGS sequence"/>
</dbReference>
<comment type="catalytic activity">
    <reaction evidence="1">
        <text>S-ubiquitinyl-[E2 ubiquitin-conjugating enzyme]-L-cysteine + [acceptor protein]-L-lysine = [E2 ubiquitin-conjugating enzyme]-L-cysteine + N(6)-ubiquitinyl-[acceptor protein]-L-lysine.</text>
        <dbReference type="EC" id="2.3.2.27"/>
    </reaction>
</comment>
<comment type="similarity">
    <text evidence="1">Belongs to the WD repeat PRP19 family.</text>
</comment>
<sequence length="120" mass="14274">MKNREELAKTLYEYDAACRVIARLITERDEAREALSKYQLPEKPLQMQNKKKSTQQEIQKSIEKQMEIELQKNEQSKQIPKERIENIVTLSKRYFFIFLSNKPLNISNVLKLENSSNKQK</sequence>
<dbReference type="EC" id="2.3.2.27" evidence="1"/>
<comment type="caution">
    <text evidence="3">The sequence shown here is derived from an EMBL/GenBank/DDBJ whole genome shotgun (WGS) entry which is preliminary data.</text>
</comment>
<protein>
    <recommendedName>
        <fullName evidence="1">Pre-mRNA-processing factor 19</fullName>
        <ecNumber evidence="1">2.3.2.27</ecNumber>
    </recommendedName>
</protein>
<keyword evidence="1" id="KW-0808">Transferase</keyword>
<dbReference type="Pfam" id="PF08606">
    <property type="entry name" value="Prp19"/>
    <property type="match status" value="1"/>
</dbReference>
<keyword evidence="1" id="KW-0747">Spliceosome</keyword>
<name>A0ABQ8YN37_9EUKA</name>
<dbReference type="PANTHER" id="PTHR43995:SF1">
    <property type="entry name" value="PRE-MRNA-PROCESSING FACTOR 19"/>
    <property type="match status" value="1"/>
</dbReference>